<dbReference type="GO" id="GO:0005886">
    <property type="term" value="C:plasma membrane"/>
    <property type="evidence" value="ECO:0007669"/>
    <property type="project" value="UniProtKB-SubCell"/>
</dbReference>
<proteinExistence type="inferred from homology"/>
<evidence type="ECO:0000256" key="7">
    <source>
        <dbReference type="ARBA" id="ARBA00023136"/>
    </source>
</evidence>
<name>A0A7H1AZT0_9GAMM</name>
<keyword evidence="9" id="KW-0997">Cell inner membrane</keyword>
<dbReference type="FunFam" id="3.40.50.300:FF:000032">
    <property type="entry name" value="Export ABC transporter ATP-binding protein"/>
    <property type="match status" value="1"/>
</dbReference>
<dbReference type="PROSITE" id="PS50893">
    <property type="entry name" value="ABC_TRANSPORTER_2"/>
    <property type="match status" value="1"/>
</dbReference>
<dbReference type="GO" id="GO:1902495">
    <property type="term" value="C:transmembrane transporter complex"/>
    <property type="evidence" value="ECO:0007669"/>
    <property type="project" value="UniProtKB-ARBA"/>
</dbReference>
<comment type="subunit">
    <text evidence="9">The complex is composed of two ATP-binding proteins (LolD) and two transmembrane proteins (LolC and LolE).</text>
</comment>
<dbReference type="GO" id="GO:0016887">
    <property type="term" value="F:ATP hydrolysis activity"/>
    <property type="evidence" value="ECO:0007669"/>
    <property type="project" value="InterPro"/>
</dbReference>
<keyword evidence="3 9" id="KW-1003">Cell membrane</keyword>
<keyword evidence="4 9" id="KW-0547">Nucleotide-binding</keyword>
<dbReference type="EMBL" id="CP061275">
    <property type="protein sequence ID" value="QNS01985.1"/>
    <property type="molecule type" value="Genomic_DNA"/>
</dbReference>
<comment type="similarity">
    <text evidence="9">Belongs to the ABC transporter superfamily. Lipoprotein translocase (TC 3.A.1.125) family.</text>
</comment>
<evidence type="ECO:0000256" key="4">
    <source>
        <dbReference type="ARBA" id="ARBA00022741"/>
    </source>
</evidence>
<dbReference type="NCBIfam" id="TIGR02211">
    <property type="entry name" value="LolD_lipo_ex"/>
    <property type="match status" value="1"/>
</dbReference>
<evidence type="ECO:0000256" key="5">
    <source>
        <dbReference type="ARBA" id="ARBA00022840"/>
    </source>
</evidence>
<evidence type="ECO:0000256" key="9">
    <source>
        <dbReference type="RuleBase" id="RU367068"/>
    </source>
</evidence>
<keyword evidence="2 9" id="KW-0813">Transport</keyword>
<dbReference type="InterPro" id="IPR003439">
    <property type="entry name" value="ABC_transporter-like_ATP-bd"/>
</dbReference>
<accession>A0A7H1AZT0</accession>
<feature type="domain" description="ABC transporter" evidence="10">
    <location>
        <begin position="6"/>
        <end position="227"/>
    </location>
</feature>
<dbReference type="GO" id="GO:0005524">
    <property type="term" value="F:ATP binding"/>
    <property type="evidence" value="ECO:0007669"/>
    <property type="project" value="UniProtKB-UniRule"/>
</dbReference>
<dbReference type="PANTHER" id="PTHR42798:SF2">
    <property type="entry name" value="ABC TRANSPORTER ATP-BINDING PROTEIN MG467-RELATED"/>
    <property type="match status" value="1"/>
</dbReference>
<dbReference type="SUPFAM" id="SSF52540">
    <property type="entry name" value="P-loop containing nucleoside triphosphate hydrolases"/>
    <property type="match status" value="1"/>
</dbReference>
<dbReference type="EC" id="7.6.2.-" evidence="9"/>
<evidence type="ECO:0000256" key="6">
    <source>
        <dbReference type="ARBA" id="ARBA00022967"/>
    </source>
</evidence>
<keyword evidence="7 9" id="KW-0472">Membrane</keyword>
<dbReference type="InterPro" id="IPR017871">
    <property type="entry name" value="ABC_transporter-like_CS"/>
</dbReference>
<comment type="function">
    <text evidence="9">Part of the ABC transporter complex LolCDE involved in the translocation of mature outer membrane-directed lipoproteins, from the inner membrane to the periplasmic chaperone, LolA. Responsible for the formation of the LolA-lipoprotein complex in an ATP-dependent manner.</text>
</comment>
<dbReference type="PROSITE" id="PS00211">
    <property type="entry name" value="ABC_TRANSPORTER_1"/>
    <property type="match status" value="1"/>
</dbReference>
<gene>
    <name evidence="9 11" type="primary">lolD</name>
    <name evidence="11" type="ORF">ICW73_00750</name>
</gene>
<dbReference type="InterPro" id="IPR017911">
    <property type="entry name" value="MacB-like_ATP-bd"/>
</dbReference>
<sequence>MNNIILQCINLNKSYQNGKLNYNILNNISFSLKRGSIAAIIGPSGVGKSSLLHILGGLDQPTSGDVLFNGQSLMTMSENQIAKIRNTQLGFVYQFHHLLLDFNVLENVAMPLLISKKNMNESKKIAYEMLKKFNLENKITKYPSELSGGEKQRVSIARAFINNPSLIIADEPTGSLDSYNSNIVINLIFQLNKNLNTTFLIVTHDSLFVQKIPVVFKMTNQRLFNYRN</sequence>
<evidence type="ECO:0000256" key="1">
    <source>
        <dbReference type="ARBA" id="ARBA00006526"/>
    </source>
</evidence>
<evidence type="ECO:0000259" key="10">
    <source>
        <dbReference type="PROSITE" id="PS50893"/>
    </source>
</evidence>
<dbReference type="InterPro" id="IPR011924">
    <property type="entry name" value="LolD_lipo_ATP-bd"/>
</dbReference>
<dbReference type="InterPro" id="IPR027417">
    <property type="entry name" value="P-loop_NTPase"/>
</dbReference>
<evidence type="ECO:0000256" key="2">
    <source>
        <dbReference type="ARBA" id="ARBA00022448"/>
    </source>
</evidence>
<protein>
    <recommendedName>
        <fullName evidence="9">Lipoprotein-releasing system ATP-binding protein LolD</fullName>
        <ecNumber evidence="9">7.6.2.-</ecNumber>
    </recommendedName>
</protein>
<dbReference type="Gene3D" id="3.40.50.300">
    <property type="entry name" value="P-loop containing nucleotide triphosphate hydrolases"/>
    <property type="match status" value="1"/>
</dbReference>
<evidence type="ECO:0000256" key="3">
    <source>
        <dbReference type="ARBA" id="ARBA00022475"/>
    </source>
</evidence>
<evidence type="ECO:0000256" key="8">
    <source>
        <dbReference type="ARBA" id="ARBA00038388"/>
    </source>
</evidence>
<dbReference type="SMART" id="SM00382">
    <property type="entry name" value="AAA"/>
    <property type="match status" value="1"/>
</dbReference>
<keyword evidence="11" id="KW-0449">Lipoprotein</keyword>
<dbReference type="CDD" id="cd03255">
    <property type="entry name" value="ABC_MJ0796_LolCDE_FtsE"/>
    <property type="match status" value="1"/>
</dbReference>
<evidence type="ECO:0000313" key="12">
    <source>
        <dbReference type="Proteomes" id="UP000516346"/>
    </source>
</evidence>
<dbReference type="GO" id="GO:0022857">
    <property type="term" value="F:transmembrane transporter activity"/>
    <property type="evidence" value="ECO:0007669"/>
    <property type="project" value="UniProtKB-ARBA"/>
</dbReference>
<dbReference type="GO" id="GO:0044873">
    <property type="term" value="P:lipoprotein localization to membrane"/>
    <property type="evidence" value="ECO:0007669"/>
    <property type="project" value="UniProtKB-UniRule"/>
</dbReference>
<dbReference type="Pfam" id="PF00005">
    <property type="entry name" value="ABC_tran"/>
    <property type="match status" value="1"/>
</dbReference>
<comment type="similarity">
    <text evidence="1">Belongs to the ABC transporter superfamily. Drug exporter-2 (TC 3.A.1.117) family.</text>
</comment>
<dbReference type="InterPro" id="IPR003593">
    <property type="entry name" value="AAA+_ATPase"/>
</dbReference>
<dbReference type="PANTHER" id="PTHR42798">
    <property type="entry name" value="LIPOPROTEIN-RELEASING SYSTEM ATP-BINDING PROTEIN LOLD"/>
    <property type="match status" value="1"/>
</dbReference>
<evidence type="ECO:0000313" key="11">
    <source>
        <dbReference type="EMBL" id="QNS01985.1"/>
    </source>
</evidence>
<dbReference type="Proteomes" id="UP000516346">
    <property type="component" value="Chromosome"/>
</dbReference>
<comment type="subcellular location">
    <subcellularLocation>
        <location evidence="9">Cell inner membrane</location>
        <topology evidence="9">Peripheral membrane protein</topology>
    </subcellularLocation>
</comment>
<keyword evidence="5 9" id="KW-0067">ATP-binding</keyword>
<reference evidence="11 12" key="1">
    <citation type="submission" date="2020-09" db="EMBL/GenBank/DDBJ databases">
        <title>Genome sequence of the banana aphid, Pentalonia nigronervosa Coquerel (Hemiptera: Aphididae) and its symbionts.</title>
        <authorList>
            <person name="Mathers T.C."/>
            <person name="Mugford S.T."/>
            <person name="Hogenhout S.A."/>
            <person name="Tripathi L."/>
        </authorList>
    </citation>
    <scope>NUCLEOTIDE SEQUENCE [LARGE SCALE GENOMIC DNA]</scope>
    <source>
        <strain evidence="11">Ba4</strain>
    </source>
</reference>
<organism evidence="11 12">
    <name type="scientific">Buchnera aphidicola</name>
    <name type="common">Pentalonia nigronervosa</name>
    <dbReference type="NCBI Taxonomy" id="1309793"/>
    <lineage>
        <taxon>Bacteria</taxon>
        <taxon>Pseudomonadati</taxon>
        <taxon>Pseudomonadota</taxon>
        <taxon>Gammaproteobacteria</taxon>
        <taxon>Enterobacterales</taxon>
        <taxon>Erwiniaceae</taxon>
        <taxon>Buchnera</taxon>
    </lineage>
</organism>
<keyword evidence="6 9" id="KW-1278">Translocase</keyword>
<dbReference type="AlphaFoldDB" id="A0A7H1AZT0"/>
<comment type="similarity">
    <text evidence="8">Belongs to the ABC transporter superfamily. Macrolide exporter (TC 3.A.1.122) family.</text>
</comment>